<proteinExistence type="predicted"/>
<gene>
    <name evidence="8" type="ORF">HPB52_013084</name>
</gene>
<dbReference type="InterPro" id="IPR006612">
    <property type="entry name" value="THAP_Znf"/>
</dbReference>
<keyword evidence="6" id="KW-0812">Transmembrane</keyword>
<evidence type="ECO:0000256" key="1">
    <source>
        <dbReference type="ARBA" id="ARBA00022723"/>
    </source>
</evidence>
<dbReference type="PROSITE" id="PS50950">
    <property type="entry name" value="ZF_THAP"/>
    <property type="match status" value="1"/>
</dbReference>
<dbReference type="SMART" id="SM00692">
    <property type="entry name" value="DM3"/>
    <property type="match status" value="1"/>
</dbReference>
<dbReference type="Pfam" id="PF05485">
    <property type="entry name" value="THAP"/>
    <property type="match status" value="1"/>
</dbReference>
<dbReference type="InterPro" id="IPR038441">
    <property type="entry name" value="THAP_Znf_sf"/>
</dbReference>
<dbReference type="SUPFAM" id="SSF57716">
    <property type="entry name" value="Glucocorticoid receptor-like (DNA-binding domain)"/>
    <property type="match status" value="1"/>
</dbReference>
<evidence type="ECO:0000313" key="9">
    <source>
        <dbReference type="Proteomes" id="UP000821837"/>
    </source>
</evidence>
<evidence type="ECO:0000313" key="8">
    <source>
        <dbReference type="EMBL" id="KAH7947544.1"/>
    </source>
</evidence>
<reference evidence="8" key="1">
    <citation type="journal article" date="2020" name="Cell">
        <title>Large-Scale Comparative Analyses of Tick Genomes Elucidate Their Genetic Diversity and Vector Capacities.</title>
        <authorList>
            <consortium name="Tick Genome and Microbiome Consortium (TIGMIC)"/>
            <person name="Jia N."/>
            <person name="Wang J."/>
            <person name="Shi W."/>
            <person name="Du L."/>
            <person name="Sun Y."/>
            <person name="Zhan W."/>
            <person name="Jiang J.F."/>
            <person name="Wang Q."/>
            <person name="Zhang B."/>
            <person name="Ji P."/>
            <person name="Bell-Sakyi L."/>
            <person name="Cui X.M."/>
            <person name="Yuan T.T."/>
            <person name="Jiang B.G."/>
            <person name="Yang W.F."/>
            <person name="Lam T.T."/>
            <person name="Chang Q.C."/>
            <person name="Ding S.J."/>
            <person name="Wang X.J."/>
            <person name="Zhu J.G."/>
            <person name="Ruan X.D."/>
            <person name="Zhao L."/>
            <person name="Wei J.T."/>
            <person name="Ye R.Z."/>
            <person name="Que T.C."/>
            <person name="Du C.H."/>
            <person name="Zhou Y.H."/>
            <person name="Cheng J.X."/>
            <person name="Dai P.F."/>
            <person name="Guo W.B."/>
            <person name="Han X.H."/>
            <person name="Huang E.J."/>
            <person name="Li L.F."/>
            <person name="Wei W."/>
            <person name="Gao Y.C."/>
            <person name="Liu J.Z."/>
            <person name="Shao H.Z."/>
            <person name="Wang X."/>
            <person name="Wang C.C."/>
            <person name="Yang T.C."/>
            <person name="Huo Q.B."/>
            <person name="Li W."/>
            <person name="Chen H.Y."/>
            <person name="Chen S.E."/>
            <person name="Zhou L.G."/>
            <person name="Ni X.B."/>
            <person name="Tian J.H."/>
            <person name="Sheng Y."/>
            <person name="Liu T."/>
            <person name="Pan Y.S."/>
            <person name="Xia L.Y."/>
            <person name="Li J."/>
            <person name="Zhao F."/>
            <person name="Cao W.C."/>
        </authorList>
    </citation>
    <scope>NUCLEOTIDE SEQUENCE</scope>
    <source>
        <strain evidence="8">Rsan-2018</strain>
    </source>
</reference>
<keyword evidence="1" id="KW-0479">Metal-binding</keyword>
<keyword evidence="6" id="KW-1133">Transmembrane helix</keyword>
<dbReference type="SMART" id="SM00980">
    <property type="entry name" value="THAP"/>
    <property type="match status" value="1"/>
</dbReference>
<organism evidence="8 9">
    <name type="scientific">Rhipicephalus sanguineus</name>
    <name type="common">Brown dog tick</name>
    <name type="synonym">Ixodes sanguineus</name>
    <dbReference type="NCBI Taxonomy" id="34632"/>
    <lineage>
        <taxon>Eukaryota</taxon>
        <taxon>Metazoa</taxon>
        <taxon>Ecdysozoa</taxon>
        <taxon>Arthropoda</taxon>
        <taxon>Chelicerata</taxon>
        <taxon>Arachnida</taxon>
        <taxon>Acari</taxon>
        <taxon>Parasitiformes</taxon>
        <taxon>Ixodida</taxon>
        <taxon>Ixodoidea</taxon>
        <taxon>Ixodidae</taxon>
        <taxon>Rhipicephalinae</taxon>
        <taxon>Rhipicephalus</taxon>
        <taxon>Rhipicephalus</taxon>
    </lineage>
</organism>
<dbReference type="Gene3D" id="6.20.210.20">
    <property type="entry name" value="THAP domain"/>
    <property type="match status" value="1"/>
</dbReference>
<feature type="transmembrane region" description="Helical" evidence="6">
    <location>
        <begin position="490"/>
        <end position="512"/>
    </location>
</feature>
<protein>
    <recommendedName>
        <fullName evidence="7">THAP-type domain-containing protein</fullName>
    </recommendedName>
</protein>
<feature type="transmembrane region" description="Helical" evidence="6">
    <location>
        <begin position="532"/>
        <end position="547"/>
    </location>
</feature>
<feature type="domain" description="THAP-type" evidence="7">
    <location>
        <begin position="227"/>
        <end position="314"/>
    </location>
</feature>
<dbReference type="AlphaFoldDB" id="A0A9D4PMR4"/>
<evidence type="ECO:0000256" key="5">
    <source>
        <dbReference type="PROSITE-ProRule" id="PRU00309"/>
    </source>
</evidence>
<evidence type="ECO:0000256" key="4">
    <source>
        <dbReference type="ARBA" id="ARBA00023125"/>
    </source>
</evidence>
<feature type="transmembrane region" description="Helical" evidence="6">
    <location>
        <begin position="559"/>
        <end position="585"/>
    </location>
</feature>
<dbReference type="Proteomes" id="UP000821837">
    <property type="component" value="Chromosome 6"/>
</dbReference>
<reference evidence="8" key="2">
    <citation type="submission" date="2021-09" db="EMBL/GenBank/DDBJ databases">
        <authorList>
            <person name="Jia N."/>
            <person name="Wang J."/>
            <person name="Shi W."/>
            <person name="Du L."/>
            <person name="Sun Y."/>
            <person name="Zhan W."/>
            <person name="Jiang J."/>
            <person name="Wang Q."/>
            <person name="Zhang B."/>
            <person name="Ji P."/>
            <person name="Sakyi L.B."/>
            <person name="Cui X."/>
            <person name="Yuan T."/>
            <person name="Jiang B."/>
            <person name="Yang W."/>
            <person name="Lam T.T.-Y."/>
            <person name="Chang Q."/>
            <person name="Ding S."/>
            <person name="Wang X."/>
            <person name="Zhu J."/>
            <person name="Ruan X."/>
            <person name="Zhao L."/>
            <person name="Wei J."/>
            <person name="Que T."/>
            <person name="Du C."/>
            <person name="Cheng J."/>
            <person name="Dai P."/>
            <person name="Han X."/>
            <person name="Huang E."/>
            <person name="Gao Y."/>
            <person name="Liu J."/>
            <person name="Shao H."/>
            <person name="Ye R."/>
            <person name="Li L."/>
            <person name="Wei W."/>
            <person name="Wang X."/>
            <person name="Wang C."/>
            <person name="Huo Q."/>
            <person name="Li W."/>
            <person name="Guo W."/>
            <person name="Chen H."/>
            <person name="Chen S."/>
            <person name="Zhou L."/>
            <person name="Zhou L."/>
            <person name="Ni X."/>
            <person name="Tian J."/>
            <person name="Zhou Y."/>
            <person name="Sheng Y."/>
            <person name="Liu T."/>
            <person name="Pan Y."/>
            <person name="Xia L."/>
            <person name="Li J."/>
            <person name="Zhao F."/>
            <person name="Cao W."/>
        </authorList>
    </citation>
    <scope>NUCLEOTIDE SEQUENCE</scope>
    <source>
        <strain evidence="8">Rsan-2018</strain>
        <tissue evidence="8">Larvae</tissue>
    </source>
</reference>
<accession>A0A9D4PMR4</accession>
<keyword evidence="2 5" id="KW-0863">Zinc-finger</keyword>
<keyword evidence="6" id="KW-0472">Membrane</keyword>
<feature type="transmembrane region" description="Helical" evidence="6">
    <location>
        <begin position="455"/>
        <end position="478"/>
    </location>
</feature>
<name>A0A9D4PMR4_RHISA</name>
<dbReference type="VEuPathDB" id="VectorBase:RSAN_058260"/>
<keyword evidence="3" id="KW-0862">Zinc</keyword>
<dbReference type="GO" id="GO:0003677">
    <property type="term" value="F:DNA binding"/>
    <property type="evidence" value="ECO:0007669"/>
    <property type="project" value="UniProtKB-UniRule"/>
</dbReference>
<dbReference type="GO" id="GO:0008270">
    <property type="term" value="F:zinc ion binding"/>
    <property type="evidence" value="ECO:0007669"/>
    <property type="project" value="UniProtKB-KW"/>
</dbReference>
<evidence type="ECO:0000256" key="6">
    <source>
        <dbReference type="SAM" id="Phobius"/>
    </source>
</evidence>
<keyword evidence="9" id="KW-1185">Reference proteome</keyword>
<evidence type="ECO:0000256" key="2">
    <source>
        <dbReference type="ARBA" id="ARBA00022771"/>
    </source>
</evidence>
<evidence type="ECO:0000256" key="3">
    <source>
        <dbReference type="ARBA" id="ARBA00022833"/>
    </source>
</evidence>
<dbReference type="EMBL" id="JABSTV010001252">
    <property type="protein sequence ID" value="KAH7947544.1"/>
    <property type="molecule type" value="Genomic_DNA"/>
</dbReference>
<comment type="caution">
    <text evidence="8">The sequence shown here is derived from an EMBL/GenBank/DDBJ whole genome shotgun (WGS) entry which is preliminary data.</text>
</comment>
<keyword evidence="4 5" id="KW-0238">DNA-binding</keyword>
<sequence length="717" mass="80288">MKGPTATVNRKEVSPRPRKLVEFATAGGNRIVAPIEARRAAARIGAKVMTRRREVAVTAASTLRKHETRTQPVPRLQTENQTRPVNRRCGRRFYTYCEQQIREAYTTTTGLDRAPGASATVRDVVEERWFFDGARCVQWDFSMGDCPSSRGGRAFRSLRECSMTCLQRPRNRRRRLDGVLVPQRSRCLAPLAVTCDPRDIRFPYFADMNARGSTRCVRASRSAESALPRRIGSIRLALNLQPGLREFTTGRSVSYHALPKNSRRRKLWLAALGEKLPSNWTKVRICSGHFRDEDFVPAVQNGRRLLPTAVPRVCLYNAHGDGTTMCYPDEVTSPDPVPEVPEPKDEAEAPCSKDEIARLKEQLQASDMIIENLQQQPSGGWIQRFKERHGILYKAFASEGAFLDVKAKWKWVDETLPHILVTFTDTDIYNDEIVALIIFFGRTCFRLQPASFSSLAADACILCGLVFFDLGVAVSLLLPSSQCQSSPPEFSSVSILLSDLLFAIPELAGLFITTLRLPDPLFAVSETHSPQFLALLAVSGIILNDLLDHFRIFLITHVLHALVITSLLVVPWCCLVTHVFLVRIFDFLFCSLSPSRRGIYRSSAVMVLVLCPLVVTRHRPSQSWPAGRYPPGLDERGGCRVELFSISSSWAHSGSVGPGRITFGTTVGGAQGARTPSVSLHLFQIYHLEHKCFELEVTSKKFCLETLKTLEKWCELI</sequence>
<evidence type="ECO:0000259" key="7">
    <source>
        <dbReference type="PROSITE" id="PS50950"/>
    </source>
</evidence>